<dbReference type="InterPro" id="IPR002711">
    <property type="entry name" value="HNH"/>
</dbReference>
<feature type="compositionally biased region" description="Polar residues" evidence="1">
    <location>
        <begin position="312"/>
        <end position="327"/>
    </location>
</feature>
<feature type="compositionally biased region" description="Basic and acidic residues" evidence="1">
    <location>
        <begin position="388"/>
        <end position="399"/>
    </location>
</feature>
<gene>
    <name evidence="3" type="ORF">EV380_1335</name>
</gene>
<feature type="compositionally biased region" description="Basic and acidic residues" evidence="1">
    <location>
        <begin position="210"/>
        <end position="224"/>
    </location>
</feature>
<dbReference type="AlphaFoldDB" id="A0A4Q8AC36"/>
<keyword evidence="4" id="KW-1185">Reference proteome</keyword>
<reference evidence="3 4" key="1">
    <citation type="submission" date="2019-02" db="EMBL/GenBank/DDBJ databases">
        <title>Sequencing the genomes of 1000 actinobacteria strains.</title>
        <authorList>
            <person name="Klenk H.-P."/>
        </authorList>
    </citation>
    <scope>NUCLEOTIDE SEQUENCE [LARGE SCALE GENOMIC DNA]</scope>
    <source>
        <strain evidence="3 4">DSM 17364</strain>
    </source>
</reference>
<keyword evidence="3" id="KW-0540">Nuclease</keyword>
<evidence type="ECO:0000259" key="2">
    <source>
        <dbReference type="Pfam" id="PF01844"/>
    </source>
</evidence>
<sequence>MPFFMVDDQLHVNRKATMLAEEALENDLLGIGAMGLWTMAGSVCQAALTDGLISERQLVKILLNKDAVDLLAGKLVEVGLWHGSGHDCESCPSVAAGSFLFHDWFSLGYDRGADVRLARDKRKELKDAKLIAAVWARDCTDAPNATRARCRYCGTEVKRATQKGDRRPELDHVDPTKAVGPSNVVIACATCNRQKGRRTPEQAGFTLRPAPERATARATVERPAPEGAGTAPVAPSEHDAVEPQQDPAARFNARVDAKPARRPVPPAEERNENPIELDNADRSDPISEEKAVHGRTHAGTRAGRAGQGTEGLTSGSPAGQPRSIPQPSSKSRRRGKRGKKADPVSTGPETGTDAGAAPEVSTGGRFGSPWHGWSGRPSSVTETTCPDHGLEMPCRKCQDTSESGGHRA</sequence>
<evidence type="ECO:0000313" key="3">
    <source>
        <dbReference type="EMBL" id="RZU61757.1"/>
    </source>
</evidence>
<comment type="caution">
    <text evidence="3">The sequence shown here is derived from an EMBL/GenBank/DDBJ whole genome shotgun (WGS) entry which is preliminary data.</text>
</comment>
<dbReference type="EMBL" id="SHLA01000001">
    <property type="protein sequence ID" value="RZU61757.1"/>
    <property type="molecule type" value="Genomic_DNA"/>
</dbReference>
<keyword evidence="3" id="KW-0255">Endonuclease</keyword>
<dbReference type="RefSeq" id="WP_207219345.1">
    <property type="nucleotide sequence ID" value="NZ_SHLA01000001.1"/>
</dbReference>
<dbReference type="GO" id="GO:0003676">
    <property type="term" value="F:nucleic acid binding"/>
    <property type="evidence" value="ECO:0007669"/>
    <property type="project" value="InterPro"/>
</dbReference>
<dbReference type="GO" id="GO:0008270">
    <property type="term" value="F:zinc ion binding"/>
    <property type="evidence" value="ECO:0007669"/>
    <property type="project" value="InterPro"/>
</dbReference>
<evidence type="ECO:0000256" key="1">
    <source>
        <dbReference type="SAM" id="MobiDB-lite"/>
    </source>
</evidence>
<organism evidence="3 4">
    <name type="scientific">Zhihengliuella halotolerans</name>
    <dbReference type="NCBI Taxonomy" id="370736"/>
    <lineage>
        <taxon>Bacteria</taxon>
        <taxon>Bacillati</taxon>
        <taxon>Actinomycetota</taxon>
        <taxon>Actinomycetes</taxon>
        <taxon>Micrococcales</taxon>
        <taxon>Micrococcaceae</taxon>
        <taxon>Zhihengliuella</taxon>
    </lineage>
</organism>
<dbReference type="GO" id="GO:0004519">
    <property type="term" value="F:endonuclease activity"/>
    <property type="evidence" value="ECO:0007669"/>
    <property type="project" value="UniProtKB-KW"/>
</dbReference>
<feature type="region of interest" description="Disordered" evidence="1">
    <location>
        <begin position="195"/>
        <end position="408"/>
    </location>
</feature>
<name>A0A4Q8AC36_9MICC</name>
<proteinExistence type="predicted"/>
<feature type="compositionally biased region" description="Basic and acidic residues" evidence="1">
    <location>
        <begin position="267"/>
        <end position="292"/>
    </location>
</feature>
<keyword evidence="3" id="KW-0378">Hydrolase</keyword>
<feature type="compositionally biased region" description="Basic residues" evidence="1">
    <location>
        <begin position="330"/>
        <end position="339"/>
    </location>
</feature>
<protein>
    <submittedName>
        <fullName evidence="3">HNH endonuclease</fullName>
    </submittedName>
</protein>
<accession>A0A4Q8AC36</accession>
<dbReference type="Gene3D" id="1.10.30.50">
    <property type="match status" value="1"/>
</dbReference>
<evidence type="ECO:0000313" key="4">
    <source>
        <dbReference type="Proteomes" id="UP000292685"/>
    </source>
</evidence>
<dbReference type="Pfam" id="PF01844">
    <property type="entry name" value="HNH"/>
    <property type="match status" value="1"/>
</dbReference>
<dbReference type="Proteomes" id="UP000292685">
    <property type="component" value="Unassembled WGS sequence"/>
</dbReference>
<feature type="domain" description="HNH" evidence="2">
    <location>
        <begin position="150"/>
        <end position="198"/>
    </location>
</feature>